<dbReference type="EMBL" id="JAOCQF010000001">
    <property type="protein sequence ID" value="MCT8328485.1"/>
    <property type="molecule type" value="Genomic_DNA"/>
</dbReference>
<reference evidence="5" key="1">
    <citation type="submission" date="2023-07" db="EMBL/GenBank/DDBJ databases">
        <title>Defluviimonas sediminis sp. nov., isolated from mangrove sediment.</title>
        <authorList>
            <person name="Liu L."/>
            <person name="Li J."/>
            <person name="Huang Y."/>
            <person name="Pan J."/>
            <person name="Li M."/>
        </authorList>
    </citation>
    <scope>NUCLEOTIDE SEQUENCE [LARGE SCALE GENOMIC DNA]</scope>
    <source>
        <strain evidence="5">FT324</strain>
    </source>
</reference>
<name>A0ABT2NIC7_9RHOB</name>
<keyword evidence="2" id="KW-0732">Signal</keyword>
<gene>
    <name evidence="4" type="ORF">N5I32_03050</name>
</gene>
<comment type="caution">
    <text evidence="4">The sequence shown here is derived from an EMBL/GenBank/DDBJ whole genome shotgun (WGS) entry which is preliminary data.</text>
</comment>
<evidence type="ECO:0000313" key="4">
    <source>
        <dbReference type="EMBL" id="MCT8328485.1"/>
    </source>
</evidence>
<dbReference type="Proteomes" id="UP001205601">
    <property type="component" value="Unassembled WGS sequence"/>
</dbReference>
<feature type="domain" description="Transglycosylase SLT" evidence="3">
    <location>
        <begin position="89"/>
        <end position="157"/>
    </location>
</feature>
<accession>A0ABT2NIC7</accession>
<dbReference type="Pfam" id="PF01464">
    <property type="entry name" value="SLT"/>
    <property type="match status" value="1"/>
</dbReference>
<evidence type="ECO:0000259" key="3">
    <source>
        <dbReference type="Pfam" id="PF01464"/>
    </source>
</evidence>
<feature type="signal peptide" evidence="2">
    <location>
        <begin position="1"/>
        <end position="25"/>
    </location>
</feature>
<feature type="chain" id="PRO_5046781530" evidence="2">
    <location>
        <begin position="26"/>
        <end position="209"/>
    </location>
</feature>
<protein>
    <submittedName>
        <fullName evidence="4">Transglycosylase SLT domain-containing protein</fullName>
    </submittedName>
</protein>
<dbReference type="InterPro" id="IPR023346">
    <property type="entry name" value="Lysozyme-like_dom_sf"/>
</dbReference>
<evidence type="ECO:0000256" key="2">
    <source>
        <dbReference type="SAM" id="SignalP"/>
    </source>
</evidence>
<dbReference type="SUPFAM" id="SSF53955">
    <property type="entry name" value="Lysozyme-like"/>
    <property type="match status" value="1"/>
</dbReference>
<evidence type="ECO:0000256" key="1">
    <source>
        <dbReference type="ARBA" id="ARBA00009387"/>
    </source>
</evidence>
<dbReference type="PROSITE" id="PS51257">
    <property type="entry name" value="PROKAR_LIPOPROTEIN"/>
    <property type="match status" value="1"/>
</dbReference>
<keyword evidence="5" id="KW-1185">Reference proteome</keyword>
<dbReference type="InterPro" id="IPR008258">
    <property type="entry name" value="Transglycosylase_SLT_dom_1"/>
</dbReference>
<organism evidence="4 5">
    <name type="scientific">Albidovulum sediminis</name>
    <dbReference type="NCBI Taxonomy" id="3066345"/>
    <lineage>
        <taxon>Bacteria</taxon>
        <taxon>Pseudomonadati</taxon>
        <taxon>Pseudomonadota</taxon>
        <taxon>Alphaproteobacteria</taxon>
        <taxon>Rhodobacterales</taxon>
        <taxon>Paracoccaceae</taxon>
        <taxon>Albidovulum</taxon>
    </lineage>
</organism>
<dbReference type="Gene3D" id="1.10.530.10">
    <property type="match status" value="1"/>
</dbReference>
<comment type="similarity">
    <text evidence="1">Belongs to the virb1 family.</text>
</comment>
<proteinExistence type="inferred from homology"/>
<evidence type="ECO:0000313" key="5">
    <source>
        <dbReference type="Proteomes" id="UP001205601"/>
    </source>
</evidence>
<sequence length="209" mass="22328">MTRTMRLTSRKLGLVAAALALSALSACVTPQATMGANQLPPMRWDHLPGTEAWTVSTLQALRGHGAALALTVPQDIDTFCPGYRSASMEDRRAFWAGLLSSIAKYESTWNPAAKGGGGRWIGLMQIAPRTAQAYDCAAQDREELQDGSANLSCAVRIAASQVARDDAIVSDGSGGWRGIARDWAPMRSADKRAEIAGWTRSQSYCAARG</sequence>